<name>A0A1T4TJD6_9ACTN</name>
<reference evidence="1 2" key="1">
    <citation type="submission" date="2017-02" db="EMBL/GenBank/DDBJ databases">
        <authorList>
            <person name="Peterson S.W."/>
        </authorList>
    </citation>
    <scope>NUCLEOTIDE SEQUENCE [LARGE SCALE GENOMIC DNA]</scope>
    <source>
        <strain evidence="1 2">DSM 45154</strain>
    </source>
</reference>
<proteinExistence type="predicted"/>
<evidence type="ECO:0000313" key="1">
    <source>
        <dbReference type="EMBL" id="SKA40339.1"/>
    </source>
</evidence>
<gene>
    <name evidence="1" type="ORF">SAMN02745673_05045</name>
</gene>
<keyword evidence="2" id="KW-1185">Reference proteome</keyword>
<protein>
    <submittedName>
        <fullName evidence="1">Uncharacterized protein</fullName>
    </submittedName>
</protein>
<accession>A0A1T4TJD6</accession>
<dbReference type="AlphaFoldDB" id="A0A1T4TJD6"/>
<dbReference type="Proteomes" id="UP000190637">
    <property type="component" value="Unassembled WGS sequence"/>
</dbReference>
<dbReference type="EMBL" id="FUWS01000031">
    <property type="protein sequence ID" value="SKA40339.1"/>
    <property type="molecule type" value="Genomic_DNA"/>
</dbReference>
<organism evidence="1 2">
    <name type="scientific">Marinactinospora thermotolerans DSM 45154</name>
    <dbReference type="NCBI Taxonomy" id="1122192"/>
    <lineage>
        <taxon>Bacteria</taxon>
        <taxon>Bacillati</taxon>
        <taxon>Actinomycetota</taxon>
        <taxon>Actinomycetes</taxon>
        <taxon>Streptosporangiales</taxon>
        <taxon>Nocardiopsidaceae</taxon>
        <taxon>Marinactinospora</taxon>
    </lineage>
</organism>
<evidence type="ECO:0000313" key="2">
    <source>
        <dbReference type="Proteomes" id="UP000190637"/>
    </source>
</evidence>
<sequence length="122" mass="13639">MNSCAHRSVTQITLGLEKQGLGIGRDMTDDHAELERLPTEELRRRAVSLAQRRWDAGFFWELIRTIPAAEVAAGRPQAGEAGVAHASTLFSQIVAEREGDRGLQEALRPLYLDYLIRHEESS</sequence>